<comment type="similarity">
    <text evidence="2">Belongs to the transketolase family.</text>
</comment>
<feature type="site" description="Important for catalytic activity" evidence="12">
    <location>
        <position position="56"/>
    </location>
</feature>
<dbReference type="CDD" id="cd02012">
    <property type="entry name" value="TPP_TK"/>
    <property type="match status" value="1"/>
</dbReference>
<feature type="binding site" evidence="9">
    <location>
        <position position="416"/>
    </location>
    <ligand>
        <name>substrate</name>
    </ligand>
</feature>
<dbReference type="SUPFAM" id="SSF52518">
    <property type="entry name" value="Thiamin diphosphate-binding fold (THDP-binding)"/>
    <property type="match status" value="2"/>
</dbReference>
<feature type="binding site" evidence="9">
    <location>
        <position position="389"/>
    </location>
    <ligand>
        <name>substrate</name>
    </ligand>
</feature>
<feature type="region of interest" description="Disordered" evidence="13">
    <location>
        <begin position="1"/>
        <end position="30"/>
    </location>
</feature>
<evidence type="ECO:0000259" key="14">
    <source>
        <dbReference type="SMART" id="SM00861"/>
    </source>
</evidence>
<evidence type="ECO:0000313" key="15">
    <source>
        <dbReference type="EMBL" id="KAI9632476.1"/>
    </source>
</evidence>
<dbReference type="CDD" id="cd07033">
    <property type="entry name" value="TPP_PYR_DXS_TK_like"/>
    <property type="match status" value="1"/>
</dbReference>
<feature type="binding site" evidence="10">
    <location>
        <position position="217"/>
    </location>
    <ligand>
        <name>thiamine diphosphate</name>
        <dbReference type="ChEBI" id="CHEBI:58937"/>
    </ligand>
</feature>
<evidence type="ECO:0000256" key="5">
    <source>
        <dbReference type="ARBA" id="ARBA00022723"/>
    </source>
</evidence>
<keyword evidence="6 11" id="KW-0460">Magnesium</keyword>
<dbReference type="Proteomes" id="UP001164286">
    <property type="component" value="Unassembled WGS sequence"/>
</dbReference>
<protein>
    <recommendedName>
        <fullName evidence="3">transketolase</fullName>
        <ecNumber evidence="3">2.2.1.1</ecNumber>
    </recommendedName>
</protein>
<sequence>MSPIATSNGQDGHSNGLDRKPNVPQKDGTAAEKEQLVLNTIRCLAADLCQEFKGGHPGTVMGAAAIGVALWRHVMRYNPANPSWFGRDRFVLSVGHACLLQYLMLHFSGYEGWTLDEIRKYHSPSTEHMAAGHPEIEYPGIEASTGPLGQGIANAVGMAMAGKQIGARFNKDGYPVVDGKIWAMTGDGCLQEGVGQEACSIAGHLGLDNLVLIYDNNRVTVDGSIDMCFTDDTSAKLRAMGWEVIEVYDGSNDIAGIVAALELAKHTKGKPTLVNIRTIIGIGSQKQNTGSVHGAALGPDDVAHVKKQLGFNTADKFTVGKEVYDFFGECGARGKTIEDEYNGMMADYAKKFPEDFKELQRRQAGKLREGWESSVPSKDKLPQDAVPTRKASGIMVQALVPADETFVSGSADLMESTFVNFKGQVQFQNPASGLGDYTGRQMMWGIREFAMVACGNGMAAYQKGMFIPIMSTFFMFWLYAAPAARMAALQRLRIIGIATHDGLGLGEDGPTHQPVSLANFYRGLPNQNFIRPADAEEVVGAWMLALSEQEASHPSLLSLSRQAVPLLEGSDRTKVAKGAYIIYGGDVEPNLTLVSTGCEVYRAVEVAKAIGGNVRVVSMPSQRHFDLQSKEYRRSVLPTTKSLVVAIEAWGSLSWPRYAHAGCHMHTFGLSAPQDVLYKHFGFGADNLAKVIKQFKEEQKGGLPGVGEFAELLNGHMMDGRHYAGKLDMNGNE</sequence>
<dbReference type="SMART" id="SM00861">
    <property type="entry name" value="Transket_pyr"/>
    <property type="match status" value="1"/>
</dbReference>
<feature type="domain" description="Transketolase-like pyrimidine-binding" evidence="14">
    <location>
        <begin position="386"/>
        <end position="566"/>
    </location>
</feature>
<keyword evidence="5 11" id="KW-0479">Metal-binding</keyword>
<evidence type="ECO:0000256" key="4">
    <source>
        <dbReference type="ARBA" id="ARBA00022679"/>
    </source>
</evidence>
<evidence type="ECO:0000256" key="13">
    <source>
        <dbReference type="SAM" id="MobiDB-lite"/>
    </source>
</evidence>
<dbReference type="InterPro" id="IPR049557">
    <property type="entry name" value="Transketolase_CS"/>
</dbReference>
<feature type="binding site" evidence="9">
    <location>
        <position position="56"/>
    </location>
    <ligand>
        <name>substrate</name>
    </ligand>
</feature>
<dbReference type="EC" id="2.2.1.1" evidence="3"/>
<dbReference type="Pfam" id="PF00456">
    <property type="entry name" value="Transketolase_N"/>
    <property type="match status" value="1"/>
</dbReference>
<keyword evidence="7 10" id="KW-0786">Thiamine pyrophosphate</keyword>
<feature type="binding site" evidence="10">
    <location>
        <position position="96"/>
    </location>
    <ligand>
        <name>thiamine diphosphate</name>
        <dbReference type="ChEBI" id="CHEBI:58937"/>
    </ligand>
</feature>
<evidence type="ECO:0000256" key="10">
    <source>
        <dbReference type="PIRSR" id="PIRSR605478-3"/>
    </source>
</evidence>
<dbReference type="FunFam" id="3.40.50.970:FF:000004">
    <property type="entry name" value="Transketolase"/>
    <property type="match status" value="1"/>
</dbReference>
<evidence type="ECO:0000313" key="16">
    <source>
        <dbReference type="Proteomes" id="UP001164286"/>
    </source>
</evidence>
<feature type="binding site" evidence="9">
    <location>
        <position position="508"/>
    </location>
    <ligand>
        <name>substrate</name>
    </ligand>
</feature>
<evidence type="ECO:0000256" key="6">
    <source>
        <dbReference type="ARBA" id="ARBA00022842"/>
    </source>
</evidence>
<dbReference type="GeneID" id="77730468"/>
<dbReference type="InterPro" id="IPR029061">
    <property type="entry name" value="THDP-binding"/>
</dbReference>
<evidence type="ECO:0000256" key="11">
    <source>
        <dbReference type="PIRSR" id="PIRSR605478-4"/>
    </source>
</evidence>
<dbReference type="InterPro" id="IPR009014">
    <property type="entry name" value="Transketo_C/PFOR_II"/>
</dbReference>
<evidence type="ECO:0000256" key="7">
    <source>
        <dbReference type="ARBA" id="ARBA00023052"/>
    </source>
</evidence>
<dbReference type="SUPFAM" id="SSF52922">
    <property type="entry name" value="TK C-terminal domain-like"/>
    <property type="match status" value="1"/>
</dbReference>
<keyword evidence="16" id="KW-1185">Reference proteome</keyword>
<feature type="binding site" evidence="11">
    <location>
        <position position="217"/>
    </location>
    <ligand>
        <name>Mg(2+)</name>
        <dbReference type="ChEBI" id="CHEBI:18420"/>
    </ligand>
</feature>
<dbReference type="EMBL" id="JAKWFO010000014">
    <property type="protein sequence ID" value="KAI9632476.1"/>
    <property type="molecule type" value="Genomic_DNA"/>
</dbReference>
<comment type="caution">
    <text evidence="15">The sequence shown here is derived from an EMBL/GenBank/DDBJ whole genome shotgun (WGS) entry which is preliminary data.</text>
</comment>
<dbReference type="Gene3D" id="3.40.50.970">
    <property type="match status" value="2"/>
</dbReference>
<feature type="binding site" evidence="9">
    <location>
        <position position="500"/>
    </location>
    <ligand>
        <name>substrate</name>
    </ligand>
</feature>
<name>A0AA38LTD7_9TREE</name>
<feature type="site" description="Important for catalytic activity" evidence="12">
    <location>
        <position position="293"/>
    </location>
</feature>
<dbReference type="RefSeq" id="XP_052942253.1">
    <property type="nucleotide sequence ID" value="XM_053091263.1"/>
</dbReference>
<feature type="binding site" evidence="9">
    <location>
        <position position="561"/>
    </location>
    <ligand>
        <name>substrate</name>
    </ligand>
</feature>
<feature type="binding site" evidence="9">
    <location>
        <position position="512"/>
    </location>
    <ligand>
        <name>substrate</name>
    </ligand>
</feature>
<dbReference type="Gene3D" id="3.40.50.920">
    <property type="match status" value="1"/>
</dbReference>
<gene>
    <name evidence="15" type="ORF">MKK02DRAFT_40779</name>
</gene>
<feature type="binding site" evidence="10">
    <location>
        <position position="188"/>
    </location>
    <ligand>
        <name>thiamine diphosphate</name>
        <dbReference type="ChEBI" id="CHEBI:58937"/>
    </ligand>
</feature>
<feature type="binding site" evidence="10">
    <location>
        <position position="293"/>
    </location>
    <ligand>
        <name>thiamine diphosphate</name>
        <dbReference type="ChEBI" id="CHEBI:58937"/>
    </ligand>
</feature>
<dbReference type="PANTHER" id="PTHR43522">
    <property type="entry name" value="TRANSKETOLASE"/>
    <property type="match status" value="1"/>
</dbReference>
<evidence type="ECO:0000256" key="3">
    <source>
        <dbReference type="ARBA" id="ARBA00013152"/>
    </source>
</evidence>
<feature type="binding site" evidence="9">
    <location>
        <position position="293"/>
    </location>
    <ligand>
        <name>substrate</name>
    </ligand>
</feature>
<dbReference type="InterPro" id="IPR033247">
    <property type="entry name" value="Transketolase_fam"/>
</dbReference>
<evidence type="ECO:0000256" key="1">
    <source>
        <dbReference type="ARBA" id="ARBA00001941"/>
    </source>
</evidence>
<dbReference type="InterPro" id="IPR005475">
    <property type="entry name" value="Transketolase-like_Pyr-bd"/>
</dbReference>
<proteinExistence type="inferred from homology"/>
<dbReference type="GO" id="GO:0006098">
    <property type="term" value="P:pentose-phosphate shunt"/>
    <property type="evidence" value="ECO:0007669"/>
    <property type="project" value="TreeGrafter"/>
</dbReference>
<dbReference type="FunFam" id="3.40.50.920:FF:000012">
    <property type="entry name" value="Transketolase, variant 1"/>
    <property type="match status" value="1"/>
</dbReference>
<feature type="binding site" evidence="10">
    <location>
        <begin position="146"/>
        <end position="148"/>
    </location>
    <ligand>
        <name>thiamine diphosphate</name>
        <dbReference type="ChEBI" id="CHEBI:58937"/>
    </ligand>
</feature>
<dbReference type="Pfam" id="PF22613">
    <property type="entry name" value="Transketolase_C_1"/>
    <property type="match status" value="1"/>
</dbReference>
<comment type="cofactor">
    <cofactor evidence="11">
        <name>Mg(2+)</name>
        <dbReference type="ChEBI" id="CHEBI:18420"/>
    </cofactor>
    <text evidence="11">Binds 1 Mg(2+) ion per subunit. Can also utilize other divalent metal cations, such as Ca(2+), Mn(2+) and Co(2+).</text>
</comment>
<accession>A0AA38LTD7</accession>
<feature type="binding site" evidence="11">
    <location>
        <position position="187"/>
    </location>
    <ligand>
        <name>Mg(2+)</name>
        <dbReference type="ChEBI" id="CHEBI:18420"/>
    </ligand>
</feature>
<feature type="binding site" evidence="11">
    <location>
        <position position="219"/>
    </location>
    <ligand>
        <name>Mg(2+)</name>
        <dbReference type="ChEBI" id="CHEBI:18420"/>
    </ligand>
</feature>
<dbReference type="InterPro" id="IPR005474">
    <property type="entry name" value="Transketolase_N"/>
</dbReference>
<dbReference type="PROSITE" id="PS00801">
    <property type="entry name" value="TRANSKETOLASE_1"/>
    <property type="match status" value="1"/>
</dbReference>
<feature type="active site" description="Proton donor" evidence="8">
    <location>
        <position position="448"/>
    </location>
</feature>
<dbReference type="NCBIfam" id="TIGR00232">
    <property type="entry name" value="tktlase_bact"/>
    <property type="match status" value="1"/>
</dbReference>
<dbReference type="GO" id="GO:0005634">
    <property type="term" value="C:nucleus"/>
    <property type="evidence" value="ECO:0007669"/>
    <property type="project" value="TreeGrafter"/>
</dbReference>
<dbReference type="GO" id="GO:0004802">
    <property type="term" value="F:transketolase activity"/>
    <property type="evidence" value="ECO:0007669"/>
    <property type="project" value="UniProtKB-EC"/>
</dbReference>
<keyword evidence="4" id="KW-0808">Transferase</keyword>
<dbReference type="AlphaFoldDB" id="A0AA38LTD7"/>
<evidence type="ECO:0000256" key="12">
    <source>
        <dbReference type="PIRSR" id="PIRSR605478-5"/>
    </source>
</evidence>
<feature type="binding site" evidence="10">
    <location>
        <position position="476"/>
    </location>
    <ligand>
        <name>thiamine diphosphate</name>
        <dbReference type="ChEBI" id="CHEBI:58937"/>
    </ligand>
</feature>
<dbReference type="GO" id="GO:0005829">
    <property type="term" value="C:cytosol"/>
    <property type="evidence" value="ECO:0007669"/>
    <property type="project" value="TreeGrafter"/>
</dbReference>
<dbReference type="GO" id="GO:0046872">
    <property type="term" value="F:metal ion binding"/>
    <property type="evidence" value="ECO:0007669"/>
    <property type="project" value="UniProtKB-KW"/>
</dbReference>
<reference evidence="15" key="1">
    <citation type="journal article" date="2022" name="G3 (Bethesda)">
        <title>High quality genome of the basidiomycete yeast Dioszegia hungarica PDD-24b-2 isolated from cloud water.</title>
        <authorList>
            <person name="Jarrige D."/>
            <person name="Haridas S."/>
            <person name="Bleykasten-Grosshans C."/>
            <person name="Joly M."/>
            <person name="Nadalig T."/>
            <person name="Sancelme M."/>
            <person name="Vuilleumier S."/>
            <person name="Grigoriev I.V."/>
            <person name="Amato P."/>
            <person name="Bringel F."/>
        </authorList>
    </citation>
    <scope>NUCLEOTIDE SEQUENCE</scope>
    <source>
        <strain evidence="15">PDD-24b-2</strain>
    </source>
</reference>
<dbReference type="InterPro" id="IPR005478">
    <property type="entry name" value="Transketolase_bac-like"/>
</dbReference>
<dbReference type="PANTHER" id="PTHR43522:SF6">
    <property type="entry name" value="TRANSKETOLASE-LIKE PYRIMIDINE-BINDING DOMAIN-CONTAINING PROTEIN-RELATED"/>
    <property type="match status" value="1"/>
</dbReference>
<evidence type="ECO:0000256" key="9">
    <source>
        <dbReference type="PIRSR" id="PIRSR605478-2"/>
    </source>
</evidence>
<dbReference type="Pfam" id="PF02779">
    <property type="entry name" value="Transket_pyr"/>
    <property type="match status" value="1"/>
</dbReference>
<comment type="cofactor">
    <cofactor evidence="1">
        <name>Co(2+)</name>
        <dbReference type="ChEBI" id="CHEBI:48828"/>
    </cofactor>
</comment>
<evidence type="ECO:0000256" key="2">
    <source>
        <dbReference type="ARBA" id="ARBA00007131"/>
    </source>
</evidence>
<comment type="cofactor">
    <cofactor evidence="10">
        <name>thiamine diphosphate</name>
        <dbReference type="ChEBI" id="CHEBI:58937"/>
    </cofactor>
    <text evidence="10">Binds 1 thiamine pyrophosphate per subunit. During the reaction, the substrate forms a covalent intermediate with the cofactor.</text>
</comment>
<feature type="compositionally biased region" description="Polar residues" evidence="13">
    <location>
        <begin position="1"/>
        <end position="13"/>
    </location>
</feature>
<organism evidence="15 16">
    <name type="scientific">Dioszegia hungarica</name>
    <dbReference type="NCBI Taxonomy" id="4972"/>
    <lineage>
        <taxon>Eukaryota</taxon>
        <taxon>Fungi</taxon>
        <taxon>Dikarya</taxon>
        <taxon>Basidiomycota</taxon>
        <taxon>Agaricomycotina</taxon>
        <taxon>Tremellomycetes</taxon>
        <taxon>Tremellales</taxon>
        <taxon>Bulleribasidiaceae</taxon>
        <taxon>Dioszegia</taxon>
    </lineage>
</organism>
<evidence type="ECO:0000256" key="8">
    <source>
        <dbReference type="PIRSR" id="PIRSR605478-1"/>
    </source>
</evidence>
<dbReference type="InterPro" id="IPR055152">
    <property type="entry name" value="Transketolase-like_C_2"/>
</dbReference>